<keyword evidence="4 7" id="KW-0547">Nucleotide-binding</keyword>
<dbReference type="EMBL" id="LN483167">
    <property type="protein sequence ID" value="CDZ97431.1"/>
    <property type="molecule type" value="Genomic_DNA"/>
</dbReference>
<dbReference type="GO" id="GO:0035556">
    <property type="term" value="P:intracellular signal transduction"/>
    <property type="evidence" value="ECO:0007669"/>
    <property type="project" value="TreeGrafter"/>
</dbReference>
<dbReference type="Gene3D" id="1.10.510.10">
    <property type="entry name" value="Transferase(Phosphotransferase) domain 1"/>
    <property type="match status" value="1"/>
</dbReference>
<dbReference type="GO" id="GO:0005524">
    <property type="term" value="F:ATP binding"/>
    <property type="evidence" value="ECO:0007669"/>
    <property type="project" value="UniProtKB-UniRule"/>
</dbReference>
<dbReference type="AlphaFoldDB" id="A0A0F7SF87"/>
<dbReference type="InterPro" id="IPR011009">
    <property type="entry name" value="Kinase-like_dom_sf"/>
</dbReference>
<dbReference type="PROSITE" id="PS00107">
    <property type="entry name" value="PROTEIN_KINASE_ATP"/>
    <property type="match status" value="1"/>
</dbReference>
<feature type="compositionally biased region" description="Low complexity" evidence="8">
    <location>
        <begin position="57"/>
        <end position="91"/>
    </location>
</feature>
<feature type="region of interest" description="Disordered" evidence="8">
    <location>
        <begin position="182"/>
        <end position="255"/>
    </location>
</feature>
<evidence type="ECO:0000256" key="8">
    <source>
        <dbReference type="SAM" id="MobiDB-lite"/>
    </source>
</evidence>
<accession>A0A0F7SF87</accession>
<feature type="region of interest" description="Disordered" evidence="8">
    <location>
        <begin position="557"/>
        <end position="579"/>
    </location>
</feature>
<evidence type="ECO:0000256" key="2">
    <source>
        <dbReference type="ARBA" id="ARBA00022527"/>
    </source>
</evidence>
<dbReference type="PANTHER" id="PTHR24346:SF82">
    <property type="entry name" value="KP78A-RELATED"/>
    <property type="match status" value="1"/>
</dbReference>
<feature type="compositionally biased region" description="Pro residues" evidence="8">
    <location>
        <begin position="30"/>
        <end position="44"/>
    </location>
</feature>
<comment type="similarity">
    <text evidence="1">Belongs to the protein kinase superfamily. CAMK Ser/Thr protein kinase family. NIM1 subfamily.</text>
</comment>
<evidence type="ECO:0000256" key="7">
    <source>
        <dbReference type="PROSITE-ProRule" id="PRU10141"/>
    </source>
</evidence>
<evidence type="ECO:0000256" key="3">
    <source>
        <dbReference type="ARBA" id="ARBA00022679"/>
    </source>
</evidence>
<keyword evidence="2" id="KW-0723">Serine/threonine-protein kinase</keyword>
<evidence type="ECO:0000256" key="4">
    <source>
        <dbReference type="ARBA" id="ARBA00022741"/>
    </source>
</evidence>
<dbReference type="PANTHER" id="PTHR24346">
    <property type="entry name" value="MAP/MICROTUBULE AFFINITY-REGULATING KINASE"/>
    <property type="match status" value="1"/>
</dbReference>
<protein>
    <submittedName>
        <fullName evidence="10">Kinase-like protein</fullName>
    </submittedName>
</protein>
<keyword evidence="3" id="KW-0808">Transferase</keyword>
<proteinExistence type="inferred from homology"/>
<evidence type="ECO:0000259" key="9">
    <source>
        <dbReference type="PROSITE" id="PS50011"/>
    </source>
</evidence>
<feature type="compositionally biased region" description="Low complexity" evidence="8">
    <location>
        <begin position="1"/>
        <end position="29"/>
    </location>
</feature>
<dbReference type="GO" id="GO:0005737">
    <property type="term" value="C:cytoplasm"/>
    <property type="evidence" value="ECO:0007669"/>
    <property type="project" value="TreeGrafter"/>
</dbReference>
<dbReference type="InterPro" id="IPR000719">
    <property type="entry name" value="Prot_kinase_dom"/>
</dbReference>
<feature type="compositionally biased region" description="Basic and acidic residues" evidence="8">
    <location>
        <begin position="205"/>
        <end position="216"/>
    </location>
</feature>
<dbReference type="PROSITE" id="PS50011">
    <property type="entry name" value="PROTEIN_KINASE_DOM"/>
    <property type="match status" value="1"/>
</dbReference>
<feature type="binding site" evidence="7">
    <location>
        <position position="335"/>
    </location>
    <ligand>
        <name>ATP</name>
        <dbReference type="ChEBI" id="CHEBI:30616"/>
    </ligand>
</feature>
<dbReference type="InterPro" id="IPR008271">
    <property type="entry name" value="Ser/Thr_kinase_AS"/>
</dbReference>
<name>A0A0F7SF87_PHARH</name>
<keyword evidence="5 10" id="KW-0418">Kinase</keyword>
<keyword evidence="6 7" id="KW-0067">ATP-binding</keyword>
<dbReference type="SUPFAM" id="SSF56112">
    <property type="entry name" value="Protein kinase-like (PK-like)"/>
    <property type="match status" value="1"/>
</dbReference>
<dbReference type="GO" id="GO:0004674">
    <property type="term" value="F:protein serine/threonine kinase activity"/>
    <property type="evidence" value="ECO:0007669"/>
    <property type="project" value="UniProtKB-KW"/>
</dbReference>
<sequence>MSPSPSSSSSSSLSTTPLRSTAPSVVPSEPSSPPPSPPRPPPPEIKTESPEANHTISLPIPAPQASSPPSRSNSIISTTSSRTDSFFSRSFQPSETLTPPKPLNGTSGGARSLARAGSIGRAGLDVPSVSGRLTGLGAGPAGRSPNHPRSVSDASYRHRGGQLGGFDSRPYFSFEKESQGIITPDFPLPSSSSTTSLSSTSGFMDSRRGSVTRDGHPNSALPSLYIPSKIPPLGSRLTPTSPSFNHHQKPGTDPSAKQIIPDLKEGDILIENPTLENEIDRKAKWNTAEDRTELSKRSWRLEGSELGKGAFSRVWGARCIGEDTRGLGTELVAVKLMTKEACLGDDRMFTSFTREVEILKKINHPAIMTHIASFATFSHYCLVLPFISGGELFSTVEEPSKWGMIGRGFVKRVWKELEGGVSFLHSHGIVHRDIKLENVLLTSPLPSPVNPPRQLSKSILPPLDQPLIKLTDFGLAKEFSLDNFMLTTRCGSDSYAAPEIILGKSYDGRLTDSWACGVVLFALLTRSLPFGTPPHDDPTMEPSSTRRSRMLRIAKGEFSWPPVPPTSSQSSISLDPGRLLSGKAGSEAKALVDSLLTRDPTKRGMVGGLGDKWVLEDEGDWEDELGTE</sequence>
<evidence type="ECO:0000256" key="1">
    <source>
        <dbReference type="ARBA" id="ARBA00010791"/>
    </source>
</evidence>
<dbReference type="Pfam" id="PF00069">
    <property type="entry name" value="Pkinase"/>
    <property type="match status" value="1"/>
</dbReference>
<reference evidence="10" key="1">
    <citation type="submission" date="2014-08" db="EMBL/GenBank/DDBJ databases">
        <authorList>
            <person name="Sharma Rahul"/>
            <person name="Thines Marco"/>
        </authorList>
    </citation>
    <scope>NUCLEOTIDE SEQUENCE</scope>
</reference>
<evidence type="ECO:0000256" key="5">
    <source>
        <dbReference type="ARBA" id="ARBA00022777"/>
    </source>
</evidence>
<dbReference type="PROSITE" id="PS00108">
    <property type="entry name" value="PROTEIN_KINASE_ST"/>
    <property type="match status" value="1"/>
</dbReference>
<feature type="region of interest" description="Disordered" evidence="8">
    <location>
        <begin position="1"/>
        <end position="170"/>
    </location>
</feature>
<feature type="domain" description="Protein kinase" evidence="9">
    <location>
        <begin position="300"/>
        <end position="614"/>
    </location>
</feature>
<dbReference type="SMART" id="SM00220">
    <property type="entry name" value="S_TKc"/>
    <property type="match status" value="1"/>
</dbReference>
<evidence type="ECO:0000256" key="6">
    <source>
        <dbReference type="ARBA" id="ARBA00022840"/>
    </source>
</evidence>
<organism evidence="10">
    <name type="scientific">Phaffia rhodozyma</name>
    <name type="common">Yeast</name>
    <name type="synonym">Xanthophyllomyces dendrorhous</name>
    <dbReference type="NCBI Taxonomy" id="264483"/>
    <lineage>
        <taxon>Eukaryota</taxon>
        <taxon>Fungi</taxon>
        <taxon>Dikarya</taxon>
        <taxon>Basidiomycota</taxon>
        <taxon>Agaricomycotina</taxon>
        <taxon>Tremellomycetes</taxon>
        <taxon>Cystofilobasidiales</taxon>
        <taxon>Mrakiaceae</taxon>
        <taxon>Phaffia</taxon>
    </lineage>
</organism>
<dbReference type="InterPro" id="IPR017441">
    <property type="entry name" value="Protein_kinase_ATP_BS"/>
</dbReference>
<feature type="compositionally biased region" description="Low complexity" evidence="8">
    <location>
        <begin position="188"/>
        <end position="201"/>
    </location>
</feature>
<evidence type="ECO:0000313" key="10">
    <source>
        <dbReference type="EMBL" id="CDZ97431.1"/>
    </source>
</evidence>